<dbReference type="EMBL" id="MTBP01000001">
    <property type="protein sequence ID" value="POM27341.1"/>
    <property type="molecule type" value="Genomic_DNA"/>
</dbReference>
<dbReference type="Proteomes" id="UP000242367">
    <property type="component" value="Unassembled WGS sequence"/>
</dbReference>
<organism evidence="2 3">
    <name type="scientific">Actinomadura rubteroloni</name>
    <dbReference type="NCBI Taxonomy" id="1926885"/>
    <lineage>
        <taxon>Bacteria</taxon>
        <taxon>Bacillati</taxon>
        <taxon>Actinomycetota</taxon>
        <taxon>Actinomycetes</taxon>
        <taxon>Streptosporangiales</taxon>
        <taxon>Thermomonosporaceae</taxon>
        <taxon>Actinomadura</taxon>
    </lineage>
</organism>
<reference evidence="2 3" key="1">
    <citation type="journal article" date="2017" name="Chemistry">
        <title>Isolation, Biosynthesis and Chemical Modifications of Rubterolones A-F: Rare Tropolone Alkaloids from Actinomadura sp. 5-2.</title>
        <authorList>
            <person name="Guo H."/>
            <person name="Benndorf R."/>
            <person name="Leichnitz D."/>
            <person name="Klassen J.L."/>
            <person name="Vollmers J."/>
            <person name="Gorls H."/>
            <person name="Steinacker M."/>
            <person name="Weigel C."/>
            <person name="Dahse H.M."/>
            <person name="Kaster A.K."/>
            <person name="de Beer Z.W."/>
            <person name="Poulsen M."/>
            <person name="Beemelmanns C."/>
        </authorList>
    </citation>
    <scope>NUCLEOTIDE SEQUENCE [LARGE SCALE GENOMIC DNA]</scope>
    <source>
        <strain evidence="2 3">5-2</strain>
    </source>
</reference>
<protein>
    <submittedName>
        <fullName evidence="2">Uncharacterized protein</fullName>
    </submittedName>
</protein>
<name>A0A2P4UQL2_9ACTN</name>
<comment type="caution">
    <text evidence="2">The sequence shown here is derived from an EMBL/GenBank/DDBJ whole genome shotgun (WGS) entry which is preliminary data.</text>
</comment>
<accession>A0A2P4UQL2</accession>
<evidence type="ECO:0000256" key="1">
    <source>
        <dbReference type="SAM" id="MobiDB-lite"/>
    </source>
</evidence>
<keyword evidence="3" id="KW-1185">Reference proteome</keyword>
<gene>
    <name evidence="2" type="ORF">BTM25_17540</name>
</gene>
<feature type="region of interest" description="Disordered" evidence="1">
    <location>
        <begin position="71"/>
        <end position="144"/>
    </location>
</feature>
<dbReference type="AlphaFoldDB" id="A0A2P4UQL2"/>
<evidence type="ECO:0000313" key="2">
    <source>
        <dbReference type="EMBL" id="POM27341.1"/>
    </source>
</evidence>
<evidence type="ECO:0000313" key="3">
    <source>
        <dbReference type="Proteomes" id="UP000242367"/>
    </source>
</evidence>
<dbReference type="RefSeq" id="WP_205648001.1">
    <property type="nucleotide sequence ID" value="NZ_MTBP01000001.1"/>
</dbReference>
<proteinExistence type="predicted"/>
<sequence>MKGDMIQVLVDTGEGTPRVFEMTATQGGRRVEVAVDGPLVTVREVKRTGKPVRSMRFPTERIVALIEQPIENAKGQQPNVSSAEEYPGAAVAHADSRPALPVRSLSVPASAGGNRPSGGRPATASPRIPSRERNAVGRSKKGKR</sequence>